<organism evidence="1 2">
    <name type="scientific">Endozoicomonas lisbonensis</name>
    <dbReference type="NCBI Taxonomy" id="3120522"/>
    <lineage>
        <taxon>Bacteria</taxon>
        <taxon>Pseudomonadati</taxon>
        <taxon>Pseudomonadota</taxon>
        <taxon>Gammaproteobacteria</taxon>
        <taxon>Oceanospirillales</taxon>
        <taxon>Endozoicomonadaceae</taxon>
        <taxon>Endozoicomonas</taxon>
    </lineage>
</organism>
<comment type="caution">
    <text evidence="1">The sequence shown here is derived from an EMBL/GenBank/DDBJ whole genome shotgun (WGS) entry which is preliminary data.</text>
</comment>
<dbReference type="Proteomes" id="UP001549366">
    <property type="component" value="Unassembled WGS sequence"/>
</dbReference>
<gene>
    <name evidence="1" type="ORF">V5J35_002446</name>
</gene>
<reference evidence="1 2" key="1">
    <citation type="submission" date="2024-06" db="EMBL/GenBank/DDBJ databases">
        <title>Genomic Encyclopedia of Type Strains, Phase V (KMG-V): Genome sequencing to study the core and pangenomes of soil and plant-associated prokaryotes.</title>
        <authorList>
            <person name="Whitman W."/>
        </authorList>
    </citation>
    <scope>NUCLEOTIDE SEQUENCE [LARGE SCALE GENOMIC DNA]</scope>
    <source>
        <strain evidence="1 2">NE40</strain>
    </source>
</reference>
<sequence length="104" mass="12001">MQLIEIFFQRIYCGQKNYKALHVVDFSQQYTIISFEIPLLQLDRKNSLNQFDYLSDNTNILIQINFQGSNILPINYSLTSGWNLLRSGITPPPSPSMPDLFLSV</sequence>
<keyword evidence="2" id="KW-1185">Reference proteome</keyword>
<evidence type="ECO:0000313" key="1">
    <source>
        <dbReference type="EMBL" id="MET4757254.1"/>
    </source>
</evidence>
<name>A0ABV2SHK4_9GAMM</name>
<protein>
    <submittedName>
        <fullName evidence="1">Uncharacterized protein</fullName>
    </submittedName>
</protein>
<evidence type="ECO:0000313" key="2">
    <source>
        <dbReference type="Proteomes" id="UP001549366"/>
    </source>
</evidence>
<dbReference type="EMBL" id="JBEWTB010000002">
    <property type="protein sequence ID" value="MET4757254.1"/>
    <property type="molecule type" value="Genomic_DNA"/>
</dbReference>
<accession>A0ABV2SHK4</accession>
<proteinExistence type="predicted"/>